<dbReference type="Gene3D" id="3.20.20.150">
    <property type="entry name" value="Divalent-metal-dependent TIM barrel enzymes"/>
    <property type="match status" value="1"/>
</dbReference>
<dbReference type="PANTHER" id="PTHR12110:SF21">
    <property type="entry name" value="XYLOSE ISOMERASE-LIKE TIM BARREL DOMAIN-CONTAINING PROTEIN"/>
    <property type="match status" value="1"/>
</dbReference>
<dbReference type="Pfam" id="PF01261">
    <property type="entry name" value="AP_endonuc_2"/>
    <property type="match status" value="1"/>
</dbReference>
<organism evidence="2">
    <name type="scientific">hydrocarbon metagenome</name>
    <dbReference type="NCBI Taxonomy" id="938273"/>
    <lineage>
        <taxon>unclassified sequences</taxon>
        <taxon>metagenomes</taxon>
        <taxon>ecological metagenomes</taxon>
    </lineage>
</organism>
<feature type="domain" description="Xylose isomerase-like TIM barrel" evidence="1">
    <location>
        <begin position="20"/>
        <end position="255"/>
    </location>
</feature>
<comment type="caution">
    <text evidence="2">The sequence shown here is derived from an EMBL/GenBank/DDBJ whole genome shotgun (WGS) entry which is preliminary data.</text>
</comment>
<protein>
    <recommendedName>
        <fullName evidence="1">Xylose isomerase-like TIM barrel domain-containing protein</fullName>
    </recommendedName>
</protein>
<evidence type="ECO:0000259" key="1">
    <source>
        <dbReference type="Pfam" id="PF01261"/>
    </source>
</evidence>
<dbReference type="AlphaFoldDB" id="A0A0W8F4Q9"/>
<reference evidence="2" key="1">
    <citation type="journal article" date="2015" name="Proc. Natl. Acad. Sci. U.S.A.">
        <title>Networks of energetic and metabolic interactions define dynamics in microbial communities.</title>
        <authorList>
            <person name="Embree M."/>
            <person name="Liu J.K."/>
            <person name="Al-Bassam M.M."/>
            <person name="Zengler K."/>
        </authorList>
    </citation>
    <scope>NUCLEOTIDE SEQUENCE</scope>
</reference>
<name>A0A0W8F4Q9_9ZZZZ</name>
<sequence length="273" mass="29972">MVRLAASSMFFHEYPLDEIFDLVAGAGLDTLEFWVETPHFWIRGQPVAELVACISRHPGMVPLGVHAPVLDLNPCSINPKVAAISVEYTLASITLADRIGAAVVTVHPGRRTAKRPPSGADFRRFDHYLSLLAERAQGTQARIAIENMEEKVNSLICTPETVRDVLDREPWLSFTLDVSHAMAKSLEAVATYIELCSDRLAMVHLSLAQDGTLHLPVDASPGIAAILGWLSDAGFDGIITFEIEDRTFDHDLSSEEKLLLLARQASFVRDCLG</sequence>
<dbReference type="InterPro" id="IPR050312">
    <property type="entry name" value="IolE/XylAMocC-like"/>
</dbReference>
<dbReference type="InterPro" id="IPR036237">
    <property type="entry name" value="Xyl_isomerase-like_sf"/>
</dbReference>
<dbReference type="EMBL" id="LNQE01001523">
    <property type="protein sequence ID" value="KUG15849.1"/>
    <property type="molecule type" value="Genomic_DNA"/>
</dbReference>
<accession>A0A0W8F4Q9</accession>
<proteinExistence type="predicted"/>
<gene>
    <name evidence="2" type="ORF">ASZ90_014481</name>
</gene>
<dbReference type="InterPro" id="IPR013022">
    <property type="entry name" value="Xyl_isomerase-like_TIM-brl"/>
</dbReference>
<dbReference type="SUPFAM" id="SSF51658">
    <property type="entry name" value="Xylose isomerase-like"/>
    <property type="match status" value="1"/>
</dbReference>
<evidence type="ECO:0000313" key="2">
    <source>
        <dbReference type="EMBL" id="KUG15849.1"/>
    </source>
</evidence>
<dbReference type="PANTHER" id="PTHR12110">
    <property type="entry name" value="HYDROXYPYRUVATE ISOMERASE"/>
    <property type="match status" value="1"/>
</dbReference>